<name>A0A3G5AGN6_9VIRU</name>
<dbReference type="EMBL" id="MK072411">
    <property type="protein sequence ID" value="AYV84559.1"/>
    <property type="molecule type" value="Genomic_DNA"/>
</dbReference>
<proteinExistence type="predicted"/>
<evidence type="ECO:0000313" key="1">
    <source>
        <dbReference type="EMBL" id="AYV84559.1"/>
    </source>
</evidence>
<accession>A0A3G5AGN6</accession>
<reference evidence="1" key="1">
    <citation type="submission" date="2018-10" db="EMBL/GenBank/DDBJ databases">
        <title>Hidden diversity of soil giant viruses.</title>
        <authorList>
            <person name="Schulz F."/>
            <person name="Alteio L."/>
            <person name="Goudeau D."/>
            <person name="Ryan E.M."/>
            <person name="Malmstrom R.R."/>
            <person name="Blanchard J."/>
            <person name="Woyke T."/>
        </authorList>
    </citation>
    <scope>NUCLEOTIDE SEQUENCE</scope>
    <source>
        <strain evidence="1">HYV1</strain>
    </source>
</reference>
<organism evidence="1">
    <name type="scientific">Hyperionvirus sp</name>
    <dbReference type="NCBI Taxonomy" id="2487770"/>
    <lineage>
        <taxon>Viruses</taxon>
        <taxon>Varidnaviria</taxon>
        <taxon>Bamfordvirae</taxon>
        <taxon>Nucleocytoviricota</taxon>
        <taxon>Megaviricetes</taxon>
        <taxon>Imitervirales</taxon>
        <taxon>Mimiviridae</taxon>
        <taxon>Klosneuvirinae</taxon>
    </lineage>
</organism>
<protein>
    <submittedName>
        <fullName evidence="1">Uncharacterized protein</fullName>
    </submittedName>
</protein>
<sequence>MAAESKITPTGAAAAAAPAAYDVEEYSFDSAAIPNFDEIHVPQVNSLIARLSVLSFVVSTLTDEQLCVLLAEIASLLPYYEAIIDQLLVKRINAEIKIWNRLKNMKNKHTVVFYARYFNHDEISELKGTEKPKCEKIRYFILGHDLGERRHASAALAVNSMKIRAKHKTSADSKKEILSSRIVKGFLKEASNAGNPSSGLILFPYFMRNGETREAMNLILQRILFGECFTFRYLSCLDEITKGKNIIRDKLIDNFISDCIKTISTVEDAQMILEATSSTFIKVEALIESGRMDRFHYVCKEPEDQAAHMVKAGVITWTREQFTDHARCLKMILEEIIRTFGAAEGMKIIIAYSSALNNKVLIAEIDLFLGTYFSSDYLAMDDEKDWEANKIFAVADDTKAYNMVLGAALAGNLSAYEYLTQKYDPIDRRHKFMYNKFRALALHARSNH</sequence>
<gene>
    <name evidence="1" type="ORF">Hyperionvirus29_12</name>
</gene>